<name>A0AA86Q729_9EUKA</name>
<reference evidence="3 4" key="2">
    <citation type="submission" date="2024-07" db="EMBL/GenBank/DDBJ databases">
        <authorList>
            <person name="Akdeniz Z."/>
        </authorList>
    </citation>
    <scope>NUCLEOTIDE SEQUENCE [LARGE SCALE GENOMIC DNA]</scope>
</reference>
<proteinExistence type="predicted"/>
<evidence type="ECO:0000256" key="1">
    <source>
        <dbReference type="SAM" id="Coils"/>
    </source>
</evidence>
<feature type="coiled-coil region" evidence="1">
    <location>
        <begin position="763"/>
        <end position="790"/>
    </location>
</feature>
<sequence>MKFLQQLKLLFEANKINTALEYILGFKPSYSNDLIQLNTLQETDFEYETIKTETLSKVLSSLEVNLNCVQKLDKFQKIFNLFERLDEIQPKQKYLTTIQIICCLHLRKNHLKPTKDQVQNTNIDINQQYKLSKYMYYLDLVSYKSQYSNILQPINDYYITFIQNQLNLMIKSNNFTELNQLQIIYQIQTQVNNMTFQDKIKTLCTNLKLSDSIVFDYLKLYFIKIIKDQISLFLQKMQMYSYDQSSENVDFEDLSVQFNQLIEFSHKKPLRQIIEYLYERFYNYYKYDEQLDPDQIYSLINSSYNYQDYQTYLQLQKQNNMIMYKNANMQQFEVLSQSEYENRQQLHLRNKLEQIVRQHIAIESVNEQDLVVQYQPNTLDKEVEVQIGFSVEKEIINDIIDELKEEVFQKLKYNNEEFEQLLKKRGGRLYDIYLSRTKQRYSQQPIVHSVHLQKENDQPLNTEENEELIRSLINTQVPDEQEELQNISEDQIEIINSVIEIEQPVFNLIKQENVAEPEQKQVEFAEHLQASFIHTTQAKTQRFQSKIFNCQEVTDELLKSAPELSFQLLIKPLHLLLQFMNHSIVLEMKNTNVKQKIQSLVFDHFFLQNSLSLNDLSTLGVDSPCLNLYESHANFQVPKQHLLGQILQTILEPNYNKLNQIRNQLMNIQNALNTLNSIQCTLNQTKIIDRRHRIMSSHVFKLKLSLNQVLQNKLYGILQYTQKFEVENKTYFQIKNEFKELIDTIEDTFCPTQRKNLHIFDGINQLNNSIKEYLYNIENQEDDIHVFERKMAVMVVEIVKNCRKLYFDVEREYFSE</sequence>
<keyword evidence="4" id="KW-1185">Reference proteome</keyword>
<gene>
    <name evidence="2" type="ORF">HINF_LOCUS39521</name>
    <name evidence="3" type="ORF">HINF_LOCUS70913</name>
</gene>
<dbReference type="EMBL" id="CATOUU010000826">
    <property type="protein sequence ID" value="CAI9951876.1"/>
    <property type="molecule type" value="Genomic_DNA"/>
</dbReference>
<dbReference type="Proteomes" id="UP001642409">
    <property type="component" value="Unassembled WGS sequence"/>
</dbReference>
<dbReference type="AlphaFoldDB" id="A0AA86Q729"/>
<comment type="caution">
    <text evidence="2">The sequence shown here is derived from an EMBL/GenBank/DDBJ whole genome shotgun (WGS) entry which is preliminary data.</text>
</comment>
<reference evidence="2" key="1">
    <citation type="submission" date="2023-06" db="EMBL/GenBank/DDBJ databases">
        <authorList>
            <person name="Kurt Z."/>
        </authorList>
    </citation>
    <scope>NUCLEOTIDE SEQUENCE</scope>
</reference>
<evidence type="ECO:0000313" key="3">
    <source>
        <dbReference type="EMBL" id="CAL6101099.1"/>
    </source>
</evidence>
<evidence type="ECO:0000313" key="4">
    <source>
        <dbReference type="Proteomes" id="UP001642409"/>
    </source>
</evidence>
<evidence type="ECO:0000313" key="2">
    <source>
        <dbReference type="EMBL" id="CAI9951876.1"/>
    </source>
</evidence>
<dbReference type="EMBL" id="CAXDID020000538">
    <property type="protein sequence ID" value="CAL6101099.1"/>
    <property type="molecule type" value="Genomic_DNA"/>
</dbReference>
<keyword evidence="1" id="KW-0175">Coiled coil</keyword>
<protein>
    <submittedName>
        <fullName evidence="3">Hypothetical_protein</fullName>
    </submittedName>
</protein>
<accession>A0AA86Q729</accession>
<organism evidence="2">
    <name type="scientific">Hexamita inflata</name>
    <dbReference type="NCBI Taxonomy" id="28002"/>
    <lineage>
        <taxon>Eukaryota</taxon>
        <taxon>Metamonada</taxon>
        <taxon>Diplomonadida</taxon>
        <taxon>Hexamitidae</taxon>
        <taxon>Hexamitinae</taxon>
        <taxon>Hexamita</taxon>
    </lineage>
</organism>